<dbReference type="PANTHER" id="PTHR11993">
    <property type="entry name" value="NADH-UBIQUINONE OXIDOREDUCTASE 49 KDA SUBUNIT"/>
    <property type="match status" value="1"/>
</dbReference>
<keyword evidence="6" id="KW-0830">Ubiquinone</keyword>
<evidence type="ECO:0000313" key="11">
    <source>
        <dbReference type="Proteomes" id="UP000521676"/>
    </source>
</evidence>
<evidence type="ECO:0000313" key="12">
    <source>
        <dbReference type="Proteomes" id="UP001431572"/>
    </source>
</evidence>
<dbReference type="RefSeq" id="WP_341469839.1">
    <property type="nucleotide sequence ID" value="NZ_CP128399.1"/>
</dbReference>
<evidence type="ECO:0000256" key="1">
    <source>
        <dbReference type="ARBA" id="ARBA00005769"/>
    </source>
</evidence>
<comment type="similarity">
    <text evidence="1 6 7">Belongs to the complex I 49 kDa subunit family.</text>
</comment>
<evidence type="ECO:0000313" key="10">
    <source>
        <dbReference type="EMBL" id="WJW67949.1"/>
    </source>
</evidence>
<evidence type="ECO:0000256" key="3">
    <source>
        <dbReference type="ARBA" id="ARBA00022719"/>
    </source>
</evidence>
<comment type="subunit">
    <text evidence="6">NDH-1 is composed of 14 different subunits. Subunits NuoB, C, D, E, F, and G constitute the peripheral sector of the complex.</text>
</comment>
<dbReference type="EMBL" id="JACATZ010000001">
    <property type="protein sequence ID" value="NWJ45212.1"/>
    <property type="molecule type" value="Genomic_DNA"/>
</dbReference>
<evidence type="ECO:0000259" key="8">
    <source>
        <dbReference type="Pfam" id="PF00346"/>
    </source>
</evidence>
<dbReference type="EC" id="7.1.1.-" evidence="6"/>
<dbReference type="PROSITE" id="PS00535">
    <property type="entry name" value="COMPLEX1_49K"/>
    <property type="match status" value="1"/>
</dbReference>
<feature type="domain" description="NADH-quinone oxidoreductase subunit D" evidence="8">
    <location>
        <begin position="116"/>
        <end position="387"/>
    </location>
</feature>
<organism evidence="9 11">
    <name type="scientific">Candidatus Chlorohelix allophototropha</name>
    <dbReference type="NCBI Taxonomy" id="3003348"/>
    <lineage>
        <taxon>Bacteria</taxon>
        <taxon>Bacillati</taxon>
        <taxon>Chloroflexota</taxon>
        <taxon>Chloroflexia</taxon>
        <taxon>Candidatus Chloroheliales</taxon>
        <taxon>Candidatus Chloroheliaceae</taxon>
        <taxon>Candidatus Chlorohelix</taxon>
    </lineage>
</organism>
<gene>
    <name evidence="6 10" type="primary">nuoD</name>
    <name evidence="9" type="ORF">HXX08_04955</name>
    <name evidence="10" type="ORF">OZ401_000339</name>
</gene>
<keyword evidence="6" id="KW-1003">Cell membrane</keyword>
<evidence type="ECO:0000313" key="9">
    <source>
        <dbReference type="EMBL" id="NWJ45212.1"/>
    </source>
</evidence>
<dbReference type="HAMAP" id="MF_01358">
    <property type="entry name" value="NDH1_NuoD"/>
    <property type="match status" value="1"/>
</dbReference>
<protein>
    <recommendedName>
        <fullName evidence="6">NADH-quinone oxidoreductase subunit D</fullName>
        <ecNumber evidence="6">7.1.1.-</ecNumber>
    </recommendedName>
    <alternativeName>
        <fullName evidence="6">NADH dehydrogenase I subunit D</fullName>
    </alternativeName>
    <alternativeName>
        <fullName evidence="6">NDH-1 subunit D</fullName>
    </alternativeName>
</protein>
<dbReference type="Proteomes" id="UP001431572">
    <property type="component" value="Chromosome 1"/>
</dbReference>
<keyword evidence="2 6" id="KW-0813">Transport</keyword>
<keyword evidence="9" id="KW-0560">Oxidoreductase</keyword>
<dbReference type="Pfam" id="PF00346">
    <property type="entry name" value="Complex1_49kDa"/>
    <property type="match status" value="1"/>
</dbReference>
<evidence type="ECO:0000256" key="2">
    <source>
        <dbReference type="ARBA" id="ARBA00022448"/>
    </source>
</evidence>
<dbReference type="SUPFAM" id="SSF56762">
    <property type="entry name" value="HydB/Nqo4-like"/>
    <property type="match status" value="1"/>
</dbReference>
<comment type="function">
    <text evidence="6">NDH-1 shuttles electrons from NADH, via FMN and iron-sulfur (Fe-S) centers, to quinones in the respiratory chain. The immediate electron acceptor for the enzyme in this species is believed to be ubiquinone. Couples the redox reaction to proton translocation (for every two electrons transferred, four hydrogen ions are translocated across the cytoplasmic membrane), and thus conserves the redox energy in a proton gradient.</text>
</comment>
<evidence type="ECO:0000256" key="6">
    <source>
        <dbReference type="HAMAP-Rule" id="MF_01358"/>
    </source>
</evidence>
<comment type="subcellular location">
    <subcellularLocation>
        <location evidence="6">Cell membrane</location>
        <topology evidence="6">Peripheral membrane protein</topology>
        <orientation evidence="6">Cytoplasmic side</orientation>
    </subcellularLocation>
</comment>
<reference evidence="10" key="2">
    <citation type="journal article" date="2024" name="Nature">
        <title>Anoxygenic phototroph of the Chloroflexota uses a type I reaction centre.</title>
        <authorList>
            <person name="Tsuji J.M."/>
            <person name="Shaw N.A."/>
            <person name="Nagashima S."/>
            <person name="Venkiteswaran J.J."/>
            <person name="Schiff S.L."/>
            <person name="Watanabe T."/>
            <person name="Fukui M."/>
            <person name="Hanada S."/>
            <person name="Tank M."/>
            <person name="Neufeld J.D."/>
        </authorList>
    </citation>
    <scope>NUCLEOTIDE SEQUENCE</scope>
    <source>
        <strain evidence="10">L227-S17</strain>
    </source>
</reference>
<dbReference type="InterPro" id="IPR014029">
    <property type="entry name" value="NADH_UbQ_OxRdtase_49kDa_CS"/>
</dbReference>
<reference evidence="9 11" key="1">
    <citation type="submission" date="2020-06" db="EMBL/GenBank/DDBJ databases">
        <title>Anoxygenic phototrophic Chloroflexota member uses a Type I reaction center.</title>
        <authorList>
            <person name="Tsuji J.M."/>
            <person name="Shaw N.A."/>
            <person name="Nagashima S."/>
            <person name="Venkiteswaran J."/>
            <person name="Schiff S.L."/>
            <person name="Hanada S."/>
            <person name="Tank M."/>
            <person name="Neufeld J.D."/>
        </authorList>
    </citation>
    <scope>NUCLEOTIDE SEQUENCE [LARGE SCALE GENOMIC DNA]</scope>
    <source>
        <strain evidence="9">L227-S17</strain>
    </source>
</reference>
<dbReference type="AlphaFoldDB" id="A0A8T7LY55"/>
<dbReference type="InterPro" id="IPR022885">
    <property type="entry name" value="NDH1_su_D/H"/>
</dbReference>
<dbReference type="NCBIfam" id="NF004739">
    <property type="entry name" value="PRK06075.1"/>
    <property type="match status" value="1"/>
</dbReference>
<dbReference type="PANTHER" id="PTHR11993:SF10">
    <property type="entry name" value="NADH DEHYDROGENASE [UBIQUINONE] IRON-SULFUR PROTEIN 2, MITOCHONDRIAL"/>
    <property type="match status" value="1"/>
</dbReference>
<dbReference type="Gene3D" id="1.10.645.10">
    <property type="entry name" value="Cytochrome-c3 Hydrogenase, chain B"/>
    <property type="match status" value="1"/>
</dbReference>
<dbReference type="InterPro" id="IPR001135">
    <property type="entry name" value="NADH_Q_OxRdtase_suD"/>
</dbReference>
<dbReference type="GO" id="GO:0051287">
    <property type="term" value="F:NAD binding"/>
    <property type="evidence" value="ECO:0007669"/>
    <property type="project" value="InterPro"/>
</dbReference>
<dbReference type="Proteomes" id="UP000521676">
    <property type="component" value="Unassembled WGS sequence"/>
</dbReference>
<dbReference type="GO" id="GO:0050136">
    <property type="term" value="F:NADH dehydrogenase (quinone) (non-electrogenic) activity"/>
    <property type="evidence" value="ECO:0007669"/>
    <property type="project" value="UniProtKB-UniRule"/>
</dbReference>
<name>A0A8T7LY55_9CHLR</name>
<dbReference type="EMBL" id="CP128399">
    <property type="protein sequence ID" value="WJW67949.1"/>
    <property type="molecule type" value="Genomic_DNA"/>
</dbReference>
<dbReference type="InterPro" id="IPR029014">
    <property type="entry name" value="NiFe-Hase_large"/>
</dbReference>
<dbReference type="GO" id="GO:0005886">
    <property type="term" value="C:plasma membrane"/>
    <property type="evidence" value="ECO:0007669"/>
    <property type="project" value="UniProtKB-SubCell"/>
</dbReference>
<keyword evidence="12" id="KW-1185">Reference proteome</keyword>
<dbReference type="NCBIfam" id="TIGR01962">
    <property type="entry name" value="NuoD"/>
    <property type="match status" value="1"/>
</dbReference>
<evidence type="ECO:0000256" key="4">
    <source>
        <dbReference type="ARBA" id="ARBA00022967"/>
    </source>
</evidence>
<evidence type="ECO:0000256" key="5">
    <source>
        <dbReference type="ARBA" id="ARBA00023027"/>
    </source>
</evidence>
<proteinExistence type="inferred from homology"/>
<keyword evidence="5 6" id="KW-0520">NAD</keyword>
<comment type="catalytic activity">
    <reaction evidence="6">
        <text>a quinone + NADH + 5 H(+)(in) = a quinol + NAD(+) + 4 H(+)(out)</text>
        <dbReference type="Rhea" id="RHEA:57888"/>
        <dbReference type="ChEBI" id="CHEBI:15378"/>
        <dbReference type="ChEBI" id="CHEBI:24646"/>
        <dbReference type="ChEBI" id="CHEBI:57540"/>
        <dbReference type="ChEBI" id="CHEBI:57945"/>
        <dbReference type="ChEBI" id="CHEBI:132124"/>
    </reaction>
</comment>
<evidence type="ECO:0000256" key="7">
    <source>
        <dbReference type="RuleBase" id="RU003685"/>
    </source>
</evidence>
<sequence length="387" mass="43581">MTINMGPQHPSTHGVLRLVVTLSGESVVKCVPDIGYLHTGIEKTAESKTYNQALTLTDRTDYLNPLINNLGFSLAVERLLGIEKQVPQKAQVTRVILTELQRISSHLVWLGTHAMDLGALSTFLYGMREREIILDIFEKCAGVRMMTSYIMPGGLYADLPSGFDTDVRNFLAIFKKRWPEYHTLLTNSELWFERTKGIGALTAQEAISYGVTGPILRASGVNYDVRKMFPYIGYETYDFEVPLGKTGDVYDRFMVRMLEVPQSIRIIEQALDKLPEGDWMIDDPKIAPPKKWQIATNMESLIHHFKLFTEGYKPPAGEIYSRVESARGELAYYLVSDGSNKPYRMHIRAPSFANLQSMPLMLEGKSNFADIVSAIGSIDIILGEVDR</sequence>
<keyword evidence="3 6" id="KW-0874">Quinone</keyword>
<keyword evidence="4 6" id="KW-1278">Translocase</keyword>
<dbReference type="GO" id="GO:0048038">
    <property type="term" value="F:quinone binding"/>
    <property type="evidence" value="ECO:0007669"/>
    <property type="project" value="UniProtKB-KW"/>
</dbReference>
<accession>A0A8T7LY55</accession>
<keyword evidence="6" id="KW-0472">Membrane</keyword>